<dbReference type="PANTHER" id="PTHR37534">
    <property type="entry name" value="TRANSCRIPTIONAL ACTIVATOR PROTEIN UGA3"/>
    <property type="match status" value="1"/>
</dbReference>
<dbReference type="SMART" id="SM00066">
    <property type="entry name" value="GAL4"/>
    <property type="match status" value="1"/>
</dbReference>
<dbReference type="SUPFAM" id="SSF57701">
    <property type="entry name" value="Zn2/Cys6 DNA-binding domain"/>
    <property type="match status" value="1"/>
</dbReference>
<dbReference type="GO" id="GO:0005634">
    <property type="term" value="C:nucleus"/>
    <property type="evidence" value="ECO:0007669"/>
    <property type="project" value="UniProtKB-SubCell"/>
</dbReference>
<dbReference type="GO" id="GO:0000976">
    <property type="term" value="F:transcription cis-regulatory region binding"/>
    <property type="evidence" value="ECO:0007669"/>
    <property type="project" value="TreeGrafter"/>
</dbReference>
<dbReference type="InterPro" id="IPR036864">
    <property type="entry name" value="Zn2-C6_fun-type_DNA-bd_sf"/>
</dbReference>
<feature type="region of interest" description="Disordered" evidence="3">
    <location>
        <begin position="65"/>
        <end position="89"/>
    </location>
</feature>
<feature type="region of interest" description="Disordered" evidence="3">
    <location>
        <begin position="1"/>
        <end position="21"/>
    </location>
</feature>
<dbReference type="CDD" id="cd00067">
    <property type="entry name" value="GAL4"/>
    <property type="match status" value="1"/>
</dbReference>
<dbReference type="Pfam" id="PF00172">
    <property type="entry name" value="Zn_clus"/>
    <property type="match status" value="1"/>
</dbReference>
<feature type="region of interest" description="Disordered" evidence="3">
    <location>
        <begin position="126"/>
        <end position="166"/>
    </location>
</feature>
<dbReference type="Proteomes" id="UP000253472">
    <property type="component" value="Unassembled WGS sequence"/>
</dbReference>
<dbReference type="Gene3D" id="4.10.240.10">
    <property type="entry name" value="Zn(2)-C6 fungal-type DNA-binding domain"/>
    <property type="match status" value="1"/>
</dbReference>
<dbReference type="GO" id="GO:0008270">
    <property type="term" value="F:zinc ion binding"/>
    <property type="evidence" value="ECO:0007669"/>
    <property type="project" value="InterPro"/>
</dbReference>
<feature type="compositionally biased region" description="Polar residues" evidence="3">
    <location>
        <begin position="1"/>
        <end position="11"/>
    </location>
</feature>
<sequence>MGNQREASTATKIKRSYSRGGCKECKRRKIRCPEDKPHCSTCIRLGKECSYPQPGEKVLRVSKKTLSDIKSSPRSAELELGNSARPKVKKHTVPKPLTIQMYLAEDFGGKQSKRRLKIDDDYLTNNFNSENEAKKSKKEGSREDKGGTDKGMAPPPPPPTSSNVLAMINNDPMDDLDTRLMLHTLSRSMMENTNGSPNSLLLSDFYNEDDVNLLASDLNNIVNDIMFTAKPPNNNTSNSTPNNGDGLLDEHFFSPFNYYTPANDINDIPKHVPLEYIKLKTDDERRYLEEFYHEFASQILPFKAFDKTTGTYFNPVRDVILVYASKEPFLLSAILSQGAKMSFLKTGKNSDYENYVSYLSTCLKLLGPALSKNRDKLVRDDVTSNIECILITVLLLTSSNAMTEKLSWRPHLKGAKDIIIKATNSKIRLSKTLILCKVWFADFEILAGTSSRLGGTIKTDCDLDSVINFEDEFVNSVLEQFGLIQAGNFNIMSGYNIQMVYLFRDLSKLLNKKREAGEMFIPSDSLEYIRLISGFFQQYEKVYIDRKCVLSGPISTPVTELHNLVDKVATVNGTTIYISWMDISQQVYALAGLITVFTSILLDPPDLPHIQDLNAKLVSVISFVELTQNCLTMKFPYGFLMIQWPVTVAGINCTDRSQRDVITKFFEICVELGSVSAEITLKRIKQIWELRDKGNDAETIKRDLDDSHIDSVAY</sequence>
<dbReference type="PROSITE" id="PS50048">
    <property type="entry name" value="ZN2_CY6_FUNGAL_2"/>
    <property type="match status" value="1"/>
</dbReference>
<dbReference type="Pfam" id="PF11951">
    <property type="entry name" value="Fungal_trans_2"/>
    <property type="match status" value="1"/>
</dbReference>
<dbReference type="GO" id="GO:0000981">
    <property type="term" value="F:DNA-binding transcription factor activity, RNA polymerase II-specific"/>
    <property type="evidence" value="ECO:0007669"/>
    <property type="project" value="InterPro"/>
</dbReference>
<dbReference type="PROSITE" id="PS00463">
    <property type="entry name" value="ZN2_CY6_FUNGAL_1"/>
    <property type="match status" value="1"/>
</dbReference>
<dbReference type="STRING" id="5486.A0A367YC03"/>
<comment type="subcellular location">
    <subcellularLocation>
        <location evidence="1">Nucleus</location>
    </subcellularLocation>
</comment>
<feature type="compositionally biased region" description="Basic and acidic residues" evidence="3">
    <location>
        <begin position="131"/>
        <end position="148"/>
    </location>
</feature>
<reference evidence="5 6" key="1">
    <citation type="submission" date="2018-06" db="EMBL/GenBank/DDBJ databases">
        <title>Whole genome sequencing of Candida tropicalis (genome annotated by CSBL at Korea University).</title>
        <authorList>
            <person name="Ahn J."/>
        </authorList>
    </citation>
    <scope>NUCLEOTIDE SEQUENCE [LARGE SCALE GENOMIC DNA]</scope>
    <source>
        <strain evidence="5 6">ATCC 20962</strain>
    </source>
</reference>
<evidence type="ECO:0000256" key="1">
    <source>
        <dbReference type="ARBA" id="ARBA00004123"/>
    </source>
</evidence>
<evidence type="ECO:0000259" key="4">
    <source>
        <dbReference type="PROSITE" id="PS50048"/>
    </source>
</evidence>
<keyword evidence="6" id="KW-1185">Reference proteome</keyword>
<dbReference type="EMBL" id="QLNQ01000024">
    <property type="protein sequence ID" value="RCK63190.1"/>
    <property type="molecule type" value="Genomic_DNA"/>
</dbReference>
<evidence type="ECO:0000256" key="3">
    <source>
        <dbReference type="SAM" id="MobiDB-lite"/>
    </source>
</evidence>
<proteinExistence type="predicted"/>
<evidence type="ECO:0000256" key="2">
    <source>
        <dbReference type="ARBA" id="ARBA00023242"/>
    </source>
</evidence>
<evidence type="ECO:0000313" key="5">
    <source>
        <dbReference type="EMBL" id="RCK63190.1"/>
    </source>
</evidence>
<protein>
    <submittedName>
        <fullName evidence="5">Lysine biosynthesis regulatory protein LYS14</fullName>
    </submittedName>
</protein>
<dbReference type="InterPro" id="IPR021858">
    <property type="entry name" value="Fun_TF"/>
</dbReference>
<evidence type="ECO:0000313" key="6">
    <source>
        <dbReference type="Proteomes" id="UP000253472"/>
    </source>
</evidence>
<organism evidence="5 6">
    <name type="scientific">Candida viswanathii</name>
    <dbReference type="NCBI Taxonomy" id="5486"/>
    <lineage>
        <taxon>Eukaryota</taxon>
        <taxon>Fungi</taxon>
        <taxon>Dikarya</taxon>
        <taxon>Ascomycota</taxon>
        <taxon>Saccharomycotina</taxon>
        <taxon>Pichiomycetes</taxon>
        <taxon>Debaryomycetaceae</taxon>
        <taxon>Candida/Lodderomyces clade</taxon>
        <taxon>Candida</taxon>
    </lineage>
</organism>
<dbReference type="OrthoDB" id="424974at2759"/>
<keyword evidence="2" id="KW-0539">Nucleus</keyword>
<dbReference type="GO" id="GO:0045944">
    <property type="term" value="P:positive regulation of transcription by RNA polymerase II"/>
    <property type="evidence" value="ECO:0007669"/>
    <property type="project" value="TreeGrafter"/>
</dbReference>
<accession>A0A367YC03</accession>
<feature type="domain" description="Zn(2)-C6 fungal-type" evidence="4">
    <location>
        <begin position="21"/>
        <end position="51"/>
    </location>
</feature>
<name>A0A367YC03_9ASCO</name>
<gene>
    <name evidence="5" type="primary">LYS14_7</name>
    <name evidence="5" type="ORF">Cantr_10027</name>
</gene>
<dbReference type="AlphaFoldDB" id="A0A367YC03"/>
<dbReference type="PANTHER" id="PTHR37534:SF49">
    <property type="entry name" value="LYSINE BIOSYNTHESIS REGULATORY PROTEIN LYS14"/>
    <property type="match status" value="1"/>
</dbReference>
<comment type="caution">
    <text evidence="5">The sequence shown here is derived from an EMBL/GenBank/DDBJ whole genome shotgun (WGS) entry which is preliminary data.</text>
</comment>
<dbReference type="InterPro" id="IPR001138">
    <property type="entry name" value="Zn2Cys6_DnaBD"/>
</dbReference>